<proteinExistence type="predicted"/>
<dbReference type="AlphaFoldDB" id="X7ZR95"/>
<reference evidence="1 2" key="1">
    <citation type="submission" date="2013-12" db="EMBL/GenBank/DDBJ databases">
        <authorList>
            <person name="Brown-Elliot B."/>
            <person name="Wallace R."/>
            <person name="Lenaerts A."/>
            <person name="Ordway D."/>
            <person name="DeGroote M.A."/>
            <person name="Parker T."/>
            <person name="Sizemore C."/>
            <person name="Tallon L.J."/>
            <person name="Sadzewicz L.K."/>
            <person name="Sengamalay N."/>
            <person name="Fraser C.M."/>
            <person name="Hine E."/>
            <person name="Shefchek K.A."/>
            <person name="Das S.P."/>
            <person name="Tettelin H."/>
        </authorList>
    </citation>
    <scope>NUCLEOTIDE SEQUENCE [LARGE SCALE GENOMIC DNA]</scope>
    <source>
        <strain evidence="1 2">662</strain>
    </source>
</reference>
<accession>X7ZR95</accession>
<organism evidence="1 2">
    <name type="scientific">Mycobacterium kansasii 662</name>
    <dbReference type="NCBI Taxonomy" id="1299326"/>
    <lineage>
        <taxon>Bacteria</taxon>
        <taxon>Bacillati</taxon>
        <taxon>Actinomycetota</taxon>
        <taxon>Actinomycetes</taxon>
        <taxon>Mycobacteriales</taxon>
        <taxon>Mycobacteriaceae</taxon>
        <taxon>Mycobacterium</taxon>
    </lineage>
</organism>
<evidence type="ECO:0000313" key="1">
    <source>
        <dbReference type="EMBL" id="EUA22152.1"/>
    </source>
</evidence>
<dbReference type="Proteomes" id="UP000020561">
    <property type="component" value="Unassembled WGS sequence"/>
</dbReference>
<name>X7ZR95_MYCKA</name>
<gene>
    <name evidence="1" type="ORF">I545_1118</name>
</gene>
<dbReference type="EMBL" id="JAOA01000001">
    <property type="protein sequence ID" value="EUA22152.1"/>
    <property type="molecule type" value="Genomic_DNA"/>
</dbReference>
<evidence type="ECO:0000313" key="2">
    <source>
        <dbReference type="Proteomes" id="UP000020561"/>
    </source>
</evidence>
<protein>
    <submittedName>
        <fullName evidence="1">Uncharacterized protein</fullName>
    </submittedName>
</protein>
<sequence length="45" mass="5070">MVPVVVVAVLMLVDVHSPVIVSVKPAHFQHLSRDIERRHQKFIAA</sequence>
<comment type="caution">
    <text evidence="1">The sequence shown here is derived from an EMBL/GenBank/DDBJ whole genome shotgun (WGS) entry which is preliminary data.</text>
</comment>